<dbReference type="STRING" id="693661.Arcve_0591"/>
<dbReference type="Proteomes" id="UP000008136">
    <property type="component" value="Chromosome"/>
</dbReference>
<keyword evidence="2" id="KW-1185">Reference proteome</keyword>
<evidence type="ECO:0000313" key="1">
    <source>
        <dbReference type="EMBL" id="AEA46612.1"/>
    </source>
</evidence>
<dbReference type="AlphaFoldDB" id="F2KQQ0"/>
<evidence type="ECO:0000313" key="2">
    <source>
        <dbReference type="Proteomes" id="UP000008136"/>
    </source>
</evidence>
<name>F2KQQ0_ARCVS</name>
<dbReference type="EMBL" id="CP002588">
    <property type="protein sequence ID" value="AEA46612.1"/>
    <property type="molecule type" value="Genomic_DNA"/>
</dbReference>
<dbReference type="HOGENOM" id="CLU_2783827_0_0_2"/>
<accession>F2KQQ0</accession>
<organism evidence="1 2">
    <name type="scientific">Archaeoglobus veneficus (strain DSM 11195 / SNP6)</name>
    <dbReference type="NCBI Taxonomy" id="693661"/>
    <lineage>
        <taxon>Archaea</taxon>
        <taxon>Methanobacteriati</taxon>
        <taxon>Methanobacteriota</taxon>
        <taxon>Archaeoglobi</taxon>
        <taxon>Archaeoglobales</taxon>
        <taxon>Archaeoglobaceae</taxon>
        <taxon>Archaeoglobus</taxon>
    </lineage>
</organism>
<reference evidence="1 2" key="1">
    <citation type="submission" date="2011-03" db="EMBL/GenBank/DDBJ databases">
        <title>The complete genome of Archaeoglobus veneficus SNP6.</title>
        <authorList>
            <consortium name="US DOE Joint Genome Institute (JGI-PGF)"/>
            <person name="Lucas S."/>
            <person name="Copeland A."/>
            <person name="Lapidus A."/>
            <person name="Bruce D."/>
            <person name="Goodwin L."/>
            <person name="Pitluck S."/>
            <person name="Kyrpides N."/>
            <person name="Mavromatis K."/>
            <person name="Pagani I."/>
            <person name="Ivanova N."/>
            <person name="Mikhailova N."/>
            <person name="Lu M."/>
            <person name="Detter J.C."/>
            <person name="Tapia R."/>
            <person name="Han C."/>
            <person name="Land M."/>
            <person name="Hauser L."/>
            <person name="Markowitz V."/>
            <person name="Cheng J.-F."/>
            <person name="Hugenholtz P."/>
            <person name="Woyke T."/>
            <person name="Wu D."/>
            <person name="Spring S."/>
            <person name="Brambilla E."/>
            <person name="Klenk H.-P."/>
            <person name="Eisen J.A."/>
        </authorList>
    </citation>
    <scope>NUCLEOTIDE SEQUENCE [LARGE SCALE GENOMIC DNA]</scope>
    <source>
        <strain>SNP6</strain>
    </source>
</reference>
<proteinExistence type="predicted"/>
<gene>
    <name evidence="1" type="ordered locus">Arcve_0591</name>
</gene>
<sequence length="68" mass="7632">MVMMSSVMSDVMKKFAEELGKIAEGKSNGKEPEEQLAELLEYMGILEKSEEGYRLTEVGVKFLKLTEA</sequence>
<dbReference type="KEGG" id="ave:Arcve_0591"/>
<protein>
    <recommendedName>
        <fullName evidence="3">ArnR1-like winged helix-turn-helix domain-containing protein</fullName>
    </recommendedName>
</protein>
<evidence type="ECO:0008006" key="3">
    <source>
        <dbReference type="Google" id="ProtNLM"/>
    </source>
</evidence>